<evidence type="ECO:0000313" key="1">
    <source>
        <dbReference type="EMBL" id="UXD22193.1"/>
    </source>
</evidence>
<name>A0A977KAR5_9CREN</name>
<dbReference type="Pfam" id="PF06267">
    <property type="entry name" value="DUF1028"/>
    <property type="match status" value="1"/>
</dbReference>
<sequence length="182" mass="19263">MSLTVSPRPGVGNRAVAFTADGIAVVQALSSRKLAFQILSTAKRLGFEKAVQEVMLSDPKAGYRQALAVSIDGDWGAFTGFGTAPEKGHVKRGNLFCAGNGLKRGTLKALCSVQEEDPLKAVFLAALEAESKGGNLWPSTSASLVILGKSVVKYDIYSSDDPVFDMMVKARKVIASPPSPLY</sequence>
<keyword evidence="2" id="KW-1185">Reference proteome</keyword>
<dbReference type="AlphaFoldDB" id="A0A977KAR5"/>
<dbReference type="Proteomes" id="UP001063698">
    <property type="component" value="Chromosome"/>
</dbReference>
<reference evidence="1" key="1">
    <citation type="submission" date="2013-11" db="EMBL/GenBank/DDBJ databases">
        <title>Comparative genomics of Ignicoccus.</title>
        <authorList>
            <person name="Podar M."/>
        </authorList>
    </citation>
    <scope>NUCLEOTIDE SEQUENCE</scope>
    <source>
        <strain evidence="1">DSM 13166</strain>
    </source>
</reference>
<evidence type="ECO:0000313" key="2">
    <source>
        <dbReference type="Proteomes" id="UP001063698"/>
    </source>
</evidence>
<gene>
    <name evidence="1" type="ORF">IPA_02450</name>
</gene>
<dbReference type="SUPFAM" id="SSF56235">
    <property type="entry name" value="N-terminal nucleophile aminohydrolases (Ntn hydrolases)"/>
    <property type="match status" value="1"/>
</dbReference>
<dbReference type="InterPro" id="IPR010430">
    <property type="entry name" value="DUF1028"/>
</dbReference>
<dbReference type="Gene3D" id="3.60.20.10">
    <property type="entry name" value="Glutamine Phosphoribosylpyrophosphate, subunit 1, domain 1"/>
    <property type="match status" value="1"/>
</dbReference>
<organism evidence="1 2">
    <name type="scientific">Ignicoccus pacificus DSM 13166</name>
    <dbReference type="NCBI Taxonomy" id="940294"/>
    <lineage>
        <taxon>Archaea</taxon>
        <taxon>Thermoproteota</taxon>
        <taxon>Thermoprotei</taxon>
        <taxon>Desulfurococcales</taxon>
        <taxon>Desulfurococcaceae</taxon>
        <taxon>Ignicoccus</taxon>
    </lineage>
</organism>
<accession>A0A977KAR5</accession>
<proteinExistence type="predicted"/>
<protein>
    <submittedName>
        <fullName evidence="1">Uncharacterized protein</fullName>
    </submittedName>
</protein>
<dbReference type="EMBL" id="CP006868">
    <property type="protein sequence ID" value="UXD22193.1"/>
    <property type="molecule type" value="Genomic_DNA"/>
</dbReference>
<dbReference type="InterPro" id="IPR029055">
    <property type="entry name" value="Ntn_hydrolases_N"/>
</dbReference>
<dbReference type="KEGG" id="ipc:IPA_02450"/>